<accession>A0A8I0FZT7</accession>
<sequence length="199" mass="21553">MAERQRQTWTAIHHAAATAALEHGPDAVTVAQIAATAGISPRTFFNYFESKEDAIVGVRPARVTEETLQALRDSEGQPALKRVSLLVLEVASSTIGPEVDLAQRRALSAANPRLRSRLTQVFTDARKLVVARFVEDVEIPWLGIAGLPADLHEARALILLAGSVVTLAWTNDPDQLMSHRDDALDAAIATFRKVTSTAL</sequence>
<dbReference type="PROSITE" id="PS50977">
    <property type="entry name" value="HTH_TETR_2"/>
    <property type="match status" value="1"/>
</dbReference>
<dbReference type="PANTHER" id="PTHR30055:SF234">
    <property type="entry name" value="HTH-TYPE TRANSCRIPTIONAL REGULATOR BETI"/>
    <property type="match status" value="1"/>
</dbReference>
<evidence type="ECO:0000313" key="8">
    <source>
        <dbReference type="Proteomes" id="UP000659061"/>
    </source>
</evidence>
<keyword evidence="3" id="KW-0804">Transcription</keyword>
<keyword evidence="2 4" id="KW-0238">DNA-binding</keyword>
<evidence type="ECO:0000259" key="5">
    <source>
        <dbReference type="PROSITE" id="PS50977"/>
    </source>
</evidence>
<dbReference type="GO" id="GO:0003700">
    <property type="term" value="F:DNA-binding transcription factor activity"/>
    <property type="evidence" value="ECO:0007669"/>
    <property type="project" value="TreeGrafter"/>
</dbReference>
<feature type="domain" description="HTH tetR-type" evidence="5">
    <location>
        <begin position="6"/>
        <end position="66"/>
    </location>
</feature>
<organism evidence="7 8">
    <name type="scientific">Aeromicrobium tamlense</name>
    <dbReference type="NCBI Taxonomy" id="375541"/>
    <lineage>
        <taxon>Bacteria</taxon>
        <taxon>Bacillati</taxon>
        <taxon>Actinomycetota</taxon>
        <taxon>Actinomycetes</taxon>
        <taxon>Propionibacteriales</taxon>
        <taxon>Nocardioidaceae</taxon>
        <taxon>Aeromicrobium</taxon>
    </lineage>
</organism>
<dbReference type="Proteomes" id="UP000659061">
    <property type="component" value="Unassembled WGS sequence"/>
</dbReference>
<dbReference type="Pfam" id="PF00440">
    <property type="entry name" value="TetR_N"/>
    <property type="match status" value="1"/>
</dbReference>
<dbReference type="GO" id="GO:0000976">
    <property type="term" value="F:transcription cis-regulatory region binding"/>
    <property type="evidence" value="ECO:0007669"/>
    <property type="project" value="TreeGrafter"/>
</dbReference>
<dbReference type="InterPro" id="IPR023772">
    <property type="entry name" value="DNA-bd_HTH_TetR-type_CS"/>
</dbReference>
<dbReference type="EMBL" id="JACWMT010000002">
    <property type="protein sequence ID" value="MBD1270290.1"/>
    <property type="molecule type" value="Genomic_DNA"/>
</dbReference>
<dbReference type="AlphaFoldDB" id="A0A8I0FZT7"/>
<evidence type="ECO:0000256" key="3">
    <source>
        <dbReference type="ARBA" id="ARBA00023163"/>
    </source>
</evidence>
<gene>
    <name evidence="6" type="ORF">IDH50_08615</name>
    <name evidence="7" type="ORF">IDH50_15145</name>
</gene>
<dbReference type="InterPro" id="IPR001647">
    <property type="entry name" value="HTH_TetR"/>
</dbReference>
<evidence type="ECO:0000256" key="2">
    <source>
        <dbReference type="ARBA" id="ARBA00023125"/>
    </source>
</evidence>
<evidence type="ECO:0000256" key="1">
    <source>
        <dbReference type="ARBA" id="ARBA00023015"/>
    </source>
</evidence>
<dbReference type="InterPro" id="IPR009057">
    <property type="entry name" value="Homeodomain-like_sf"/>
</dbReference>
<dbReference type="Gene3D" id="1.10.357.10">
    <property type="entry name" value="Tetracycline Repressor, domain 2"/>
    <property type="match status" value="1"/>
</dbReference>
<feature type="DNA-binding region" description="H-T-H motif" evidence="4">
    <location>
        <begin position="29"/>
        <end position="48"/>
    </location>
</feature>
<dbReference type="SUPFAM" id="SSF46689">
    <property type="entry name" value="Homeodomain-like"/>
    <property type="match status" value="1"/>
</dbReference>
<evidence type="ECO:0000313" key="7">
    <source>
        <dbReference type="EMBL" id="MBD1271578.1"/>
    </source>
</evidence>
<dbReference type="EMBL" id="JACWMT010000003">
    <property type="protein sequence ID" value="MBD1271578.1"/>
    <property type="molecule type" value="Genomic_DNA"/>
</dbReference>
<keyword evidence="1" id="KW-0805">Transcription regulation</keyword>
<proteinExistence type="predicted"/>
<dbReference type="InterPro" id="IPR050109">
    <property type="entry name" value="HTH-type_TetR-like_transc_reg"/>
</dbReference>
<protein>
    <submittedName>
        <fullName evidence="7">TetR/AcrR family transcriptional regulator</fullName>
    </submittedName>
</protein>
<reference evidence="7" key="1">
    <citation type="submission" date="2020-09" db="EMBL/GenBank/DDBJ databases">
        <title>Novel species in genus Aeromicrobium.</title>
        <authorList>
            <person name="Zhang G."/>
        </authorList>
    </citation>
    <scope>NUCLEOTIDE SEQUENCE</scope>
    <source>
        <strain evidence="7">SSW1-57</strain>
    </source>
</reference>
<evidence type="ECO:0000313" key="6">
    <source>
        <dbReference type="EMBL" id="MBD1270290.1"/>
    </source>
</evidence>
<dbReference type="PANTHER" id="PTHR30055">
    <property type="entry name" value="HTH-TYPE TRANSCRIPTIONAL REGULATOR RUTR"/>
    <property type="match status" value="1"/>
</dbReference>
<dbReference type="PROSITE" id="PS01081">
    <property type="entry name" value="HTH_TETR_1"/>
    <property type="match status" value="1"/>
</dbReference>
<name>A0A8I0FZT7_9ACTN</name>
<comment type="caution">
    <text evidence="7">The sequence shown here is derived from an EMBL/GenBank/DDBJ whole genome shotgun (WGS) entry which is preliminary data.</text>
</comment>
<evidence type="ECO:0000256" key="4">
    <source>
        <dbReference type="PROSITE-ProRule" id="PRU00335"/>
    </source>
</evidence>